<evidence type="ECO:0000256" key="5">
    <source>
        <dbReference type="ARBA" id="ARBA00022475"/>
    </source>
</evidence>
<dbReference type="InterPro" id="IPR028263">
    <property type="entry name" value="FliG_N"/>
</dbReference>
<keyword evidence="8" id="KW-0472">Membrane</keyword>
<comment type="subcellular location">
    <subcellularLocation>
        <location evidence="1">Bacterial flagellum basal body</location>
    </subcellularLocation>
    <subcellularLocation>
        <location evidence="2">Cell membrane</location>
        <topology evidence="2">Peripheral membrane protein</topology>
        <orientation evidence="2">Cytoplasmic side</orientation>
    </subcellularLocation>
</comment>
<dbReference type="PANTHER" id="PTHR30534">
    <property type="entry name" value="FLAGELLAR MOTOR SWITCH PROTEIN FLIG"/>
    <property type="match status" value="1"/>
</dbReference>
<proteinExistence type="inferred from homology"/>
<accession>A0ABW3ZGF4</accession>
<dbReference type="InterPro" id="IPR023087">
    <property type="entry name" value="Flg_Motor_Flig_C"/>
</dbReference>
<feature type="domain" description="Flagellar motor switch protein FliG middle" evidence="13">
    <location>
        <begin position="138"/>
        <end position="212"/>
    </location>
</feature>
<keyword evidence="5" id="KW-1003">Cell membrane</keyword>
<dbReference type="PANTHER" id="PTHR30534:SF0">
    <property type="entry name" value="FLAGELLAR MOTOR SWITCH PROTEIN FLIG"/>
    <property type="match status" value="1"/>
</dbReference>
<keyword evidence="7" id="KW-0283">Flagellar rotation</keyword>
<comment type="function">
    <text evidence="10">FliG is one of three proteins (FliG, FliN, FliM) that forms the rotor-mounted switch complex (C ring), located at the base of the basal body. This complex interacts with the CheY and CheZ chemotaxis proteins, in addition to contacting components of the motor that determine the direction of flagellar rotation.</text>
</comment>
<dbReference type="Gene3D" id="1.10.220.30">
    <property type="match status" value="3"/>
</dbReference>
<dbReference type="InterPro" id="IPR000090">
    <property type="entry name" value="Flg_Motor_Flig"/>
</dbReference>
<evidence type="ECO:0000256" key="7">
    <source>
        <dbReference type="ARBA" id="ARBA00022779"/>
    </source>
</evidence>
<reference evidence="16" key="1">
    <citation type="journal article" date="2019" name="Int. J. Syst. Evol. Microbiol.">
        <title>The Global Catalogue of Microorganisms (GCM) 10K type strain sequencing project: providing services to taxonomists for standard genome sequencing and annotation.</title>
        <authorList>
            <consortium name="The Broad Institute Genomics Platform"/>
            <consortium name="The Broad Institute Genome Sequencing Center for Infectious Disease"/>
            <person name="Wu L."/>
            <person name="Ma J."/>
        </authorList>
    </citation>
    <scope>NUCLEOTIDE SEQUENCE [LARGE SCALE GENOMIC DNA]</scope>
    <source>
        <strain evidence="16">CCUG 62953</strain>
    </source>
</reference>
<evidence type="ECO:0000313" key="16">
    <source>
        <dbReference type="Proteomes" id="UP001597135"/>
    </source>
</evidence>
<dbReference type="Proteomes" id="UP001597135">
    <property type="component" value="Unassembled WGS sequence"/>
</dbReference>
<evidence type="ECO:0000256" key="2">
    <source>
        <dbReference type="ARBA" id="ARBA00004413"/>
    </source>
</evidence>
<keyword evidence="15" id="KW-0282">Flagellum</keyword>
<organism evidence="15 16">
    <name type="scientific">Litorisediminicola beolgyonensis</name>
    <dbReference type="NCBI Taxonomy" id="1173614"/>
    <lineage>
        <taxon>Bacteria</taxon>
        <taxon>Pseudomonadati</taxon>
        <taxon>Pseudomonadota</taxon>
        <taxon>Alphaproteobacteria</taxon>
        <taxon>Rhodobacterales</taxon>
        <taxon>Paracoccaceae</taxon>
        <taxon>Litorisediminicola</taxon>
    </lineage>
</organism>
<keyword evidence="15" id="KW-0969">Cilium</keyword>
<evidence type="ECO:0000256" key="1">
    <source>
        <dbReference type="ARBA" id="ARBA00004117"/>
    </source>
</evidence>
<comment type="similarity">
    <text evidence="3">Belongs to the FliG family.</text>
</comment>
<keyword evidence="16" id="KW-1185">Reference proteome</keyword>
<dbReference type="InterPro" id="IPR032779">
    <property type="entry name" value="FliG_M"/>
</dbReference>
<evidence type="ECO:0000259" key="13">
    <source>
        <dbReference type="Pfam" id="PF14841"/>
    </source>
</evidence>
<dbReference type="Pfam" id="PF01706">
    <property type="entry name" value="FliG_C"/>
    <property type="match status" value="1"/>
</dbReference>
<dbReference type="SUPFAM" id="SSF48029">
    <property type="entry name" value="FliG"/>
    <property type="match status" value="2"/>
</dbReference>
<evidence type="ECO:0000313" key="15">
    <source>
        <dbReference type="EMBL" id="MFD1342023.1"/>
    </source>
</evidence>
<gene>
    <name evidence="15" type="ORF">ACFQ4E_06305</name>
</gene>
<dbReference type="PRINTS" id="PR00954">
    <property type="entry name" value="FLGMOTORFLIG"/>
</dbReference>
<evidence type="ECO:0000256" key="3">
    <source>
        <dbReference type="ARBA" id="ARBA00010299"/>
    </source>
</evidence>
<evidence type="ECO:0000259" key="12">
    <source>
        <dbReference type="Pfam" id="PF01706"/>
    </source>
</evidence>
<evidence type="ECO:0000256" key="8">
    <source>
        <dbReference type="ARBA" id="ARBA00023136"/>
    </source>
</evidence>
<dbReference type="Pfam" id="PF14842">
    <property type="entry name" value="FliG_N"/>
    <property type="match status" value="1"/>
</dbReference>
<evidence type="ECO:0000259" key="14">
    <source>
        <dbReference type="Pfam" id="PF14842"/>
    </source>
</evidence>
<evidence type="ECO:0000256" key="10">
    <source>
        <dbReference type="ARBA" id="ARBA00025598"/>
    </source>
</evidence>
<sequence length="357" mass="39790">MNTETIERKTTMPQRAATVGSGLPTPGLRGPEKAAVLFLCLGEDRGSELMKKLSEDEIRKISHAMAGLGVISSVSVEKVMREFGEAVAHGGSVVGSFTMAESMLKKVLPEDQVSSILREIRGPLQERDLWARFSSLNPTVIANYLRSEHDQTAAAILTNVEMSVAAAVLPLLGEERMVAIIERMVRMDAVPHHMMRQIEETLSRDIATVASQPTVAERQKRMAELFNRLDNDTFEKLTPSLEERMPDSFQAIRQKMFTFDDLIRLDTQSLVRVMRTVEGNTLPMALKGAKEHVKEHFFGCLPQRSRDMLQEELATMGGVRARDVRAAQSAMLDTVRQLASEELIVIPSTTEEDELLN</sequence>
<keyword evidence="15" id="KW-0966">Cell projection</keyword>
<keyword evidence="6" id="KW-0145">Chemotaxis</keyword>
<evidence type="ECO:0000256" key="4">
    <source>
        <dbReference type="ARBA" id="ARBA00021870"/>
    </source>
</evidence>
<feature type="region of interest" description="Disordered" evidence="11">
    <location>
        <begin position="1"/>
        <end position="27"/>
    </location>
</feature>
<protein>
    <recommendedName>
        <fullName evidence="4">Flagellar motor switch protein FliG</fullName>
    </recommendedName>
</protein>
<feature type="domain" description="Flagellar motor switch protein FliG N-terminal" evidence="14">
    <location>
        <begin position="28"/>
        <end position="127"/>
    </location>
</feature>
<dbReference type="EMBL" id="JBHTMU010000008">
    <property type="protein sequence ID" value="MFD1342023.1"/>
    <property type="molecule type" value="Genomic_DNA"/>
</dbReference>
<dbReference type="RefSeq" id="WP_386802089.1">
    <property type="nucleotide sequence ID" value="NZ_JBHTMU010000008.1"/>
</dbReference>
<dbReference type="Pfam" id="PF14841">
    <property type="entry name" value="FliG_M"/>
    <property type="match status" value="1"/>
</dbReference>
<comment type="caution">
    <text evidence="15">The sequence shown here is derived from an EMBL/GenBank/DDBJ whole genome shotgun (WGS) entry which is preliminary data.</text>
</comment>
<feature type="domain" description="Flagellar motor switch protein FliG C-terminal" evidence="12">
    <location>
        <begin position="240"/>
        <end position="346"/>
    </location>
</feature>
<evidence type="ECO:0000256" key="9">
    <source>
        <dbReference type="ARBA" id="ARBA00023143"/>
    </source>
</evidence>
<name>A0ABW3ZGF4_9RHOB</name>
<feature type="compositionally biased region" description="Basic and acidic residues" evidence="11">
    <location>
        <begin position="1"/>
        <end position="10"/>
    </location>
</feature>
<keyword evidence="9" id="KW-0975">Bacterial flagellum</keyword>
<evidence type="ECO:0000256" key="11">
    <source>
        <dbReference type="SAM" id="MobiDB-lite"/>
    </source>
</evidence>
<evidence type="ECO:0000256" key="6">
    <source>
        <dbReference type="ARBA" id="ARBA00022500"/>
    </source>
</evidence>
<dbReference type="InterPro" id="IPR011002">
    <property type="entry name" value="FliG_a-hlx"/>
</dbReference>